<dbReference type="GO" id="GO:0005975">
    <property type="term" value="P:carbohydrate metabolic process"/>
    <property type="evidence" value="ECO:0007669"/>
    <property type="project" value="InterPro"/>
</dbReference>
<name>A0A7W7CWE9_9ACTN</name>
<dbReference type="Pfam" id="PF02839">
    <property type="entry name" value="CBM_5_12"/>
    <property type="match status" value="1"/>
</dbReference>
<dbReference type="EMBL" id="JACHMF010000001">
    <property type="protein sequence ID" value="MBB4695911.1"/>
    <property type="molecule type" value="Genomic_DNA"/>
</dbReference>
<evidence type="ECO:0000256" key="2">
    <source>
        <dbReference type="ARBA" id="ARBA00022821"/>
    </source>
</evidence>
<dbReference type="SMART" id="SM00495">
    <property type="entry name" value="ChtBD3"/>
    <property type="match status" value="2"/>
</dbReference>
<dbReference type="GO" id="GO:0005576">
    <property type="term" value="C:extracellular region"/>
    <property type="evidence" value="ECO:0007669"/>
    <property type="project" value="InterPro"/>
</dbReference>
<dbReference type="GO" id="GO:0006032">
    <property type="term" value="P:chitin catabolic process"/>
    <property type="evidence" value="ECO:0007669"/>
    <property type="project" value="InterPro"/>
</dbReference>
<evidence type="ECO:0000313" key="7">
    <source>
        <dbReference type="EMBL" id="MBB4695911.1"/>
    </source>
</evidence>
<dbReference type="CDD" id="cd12215">
    <property type="entry name" value="ChiC_BD"/>
    <property type="match status" value="1"/>
</dbReference>
<feature type="domain" description="Chitin-binding type-3" evidence="6">
    <location>
        <begin position="106"/>
        <end position="150"/>
    </location>
</feature>
<feature type="region of interest" description="Disordered" evidence="4">
    <location>
        <begin position="82"/>
        <end position="101"/>
    </location>
</feature>
<dbReference type="SUPFAM" id="SSF53955">
    <property type="entry name" value="Lysozyme-like"/>
    <property type="match status" value="1"/>
</dbReference>
<comment type="caution">
    <text evidence="7">The sequence shown here is derived from an EMBL/GenBank/DDBJ whole genome shotgun (WGS) entry which is preliminary data.</text>
</comment>
<proteinExistence type="predicted"/>
<reference evidence="7 8" key="1">
    <citation type="submission" date="2020-08" db="EMBL/GenBank/DDBJ databases">
        <title>Sequencing the genomes of 1000 actinobacteria strains.</title>
        <authorList>
            <person name="Klenk H.-P."/>
        </authorList>
    </citation>
    <scope>NUCLEOTIDE SEQUENCE [LARGE SCALE GENOMIC DNA]</scope>
    <source>
        <strain evidence="7 8">DSM 45518</strain>
    </source>
</reference>
<protein>
    <submittedName>
        <fullName evidence="7">Putative chitinase/chitodextrinase</fullName>
    </submittedName>
</protein>
<keyword evidence="3" id="KW-1015">Disulfide bond</keyword>
<dbReference type="InterPro" id="IPR000726">
    <property type="entry name" value="Glyco_hydro_19_cat"/>
</dbReference>
<dbReference type="GO" id="GO:0004568">
    <property type="term" value="F:chitinase activity"/>
    <property type="evidence" value="ECO:0007669"/>
    <property type="project" value="InterPro"/>
</dbReference>
<dbReference type="Gene3D" id="3.30.20.10">
    <property type="entry name" value="Endochitinase, domain 2"/>
    <property type="match status" value="1"/>
</dbReference>
<evidence type="ECO:0000256" key="3">
    <source>
        <dbReference type="ARBA" id="ARBA00023157"/>
    </source>
</evidence>
<gene>
    <name evidence="7" type="ORF">BKA14_006059</name>
</gene>
<sequence length="379" mass="39742">MSKKRLLSILAVVSVGVAGAAAAILPMTTSNAAEACAAAYSSSAVYTGGTRTSHNGRNWTAKWWTQGETPSTGGSGVWSDNGACGGGGTTPTTPPPGNGGGTTCNHPNWVAGQYYNAGAIVRYTNGKYYKATNANPGYDPVISTWYWSPFTCTGGGGGTTPTTPPPGNGGGSTSGFPVSEAQFNQMFPSRIPFYSYAGLVDAMKKFPAFTKTGSDTVKKQEAAAFLANINHESGGLVYVEEINQANWPLYCDRNQSYGCPAGQSAYHGRGPIQLSWNFNYKAAGDALGIDLLNNPDRVKNEASVAYQTAIWYWMTQRGPGSMTPHDAIVNGRGFGETIRSINGALECNGGNPAQVQSRINAYNRFTGILGVTPGGNLSC</sequence>
<dbReference type="Pfam" id="PF00182">
    <property type="entry name" value="Glyco_hydro_19"/>
    <property type="match status" value="1"/>
</dbReference>
<dbReference type="FunFam" id="3.30.20.10:FF:000001">
    <property type="entry name" value="Endochitinase (Chitinase)"/>
    <property type="match status" value="1"/>
</dbReference>
<dbReference type="PANTHER" id="PTHR22595:SF79">
    <property type="entry name" value="CHITINASE 12"/>
    <property type="match status" value="1"/>
</dbReference>
<dbReference type="CDD" id="cd12214">
    <property type="entry name" value="ChiA1_BD"/>
    <property type="match status" value="1"/>
</dbReference>
<keyword evidence="5" id="KW-0732">Signal</keyword>
<feature type="domain" description="Chitin-binding type-3" evidence="6">
    <location>
        <begin position="37"/>
        <end position="81"/>
    </location>
</feature>
<evidence type="ECO:0000256" key="4">
    <source>
        <dbReference type="SAM" id="MobiDB-lite"/>
    </source>
</evidence>
<evidence type="ECO:0000256" key="5">
    <source>
        <dbReference type="SAM" id="SignalP"/>
    </source>
</evidence>
<dbReference type="RefSeq" id="WP_184954201.1">
    <property type="nucleotide sequence ID" value="NZ_BOMC01000068.1"/>
</dbReference>
<keyword evidence="8" id="KW-1185">Reference proteome</keyword>
<evidence type="ECO:0000256" key="1">
    <source>
        <dbReference type="ARBA" id="ARBA00022801"/>
    </source>
</evidence>
<feature type="chain" id="PRO_5031110522" evidence="5">
    <location>
        <begin position="33"/>
        <end position="379"/>
    </location>
</feature>
<dbReference type="Gene3D" id="1.10.530.10">
    <property type="match status" value="1"/>
</dbReference>
<dbReference type="AlphaFoldDB" id="A0A7W7CWE9"/>
<dbReference type="Gene3D" id="2.10.10.20">
    <property type="entry name" value="Carbohydrate-binding module superfamily 5/12"/>
    <property type="match status" value="2"/>
</dbReference>
<evidence type="ECO:0000313" key="8">
    <source>
        <dbReference type="Proteomes" id="UP000542742"/>
    </source>
</evidence>
<dbReference type="InterPro" id="IPR036573">
    <property type="entry name" value="CBM_sf_5/12"/>
</dbReference>
<accession>A0A7W7CWE9</accession>
<dbReference type="CDD" id="cd00325">
    <property type="entry name" value="chitinase_GH19"/>
    <property type="match status" value="1"/>
</dbReference>
<dbReference type="PANTHER" id="PTHR22595">
    <property type="entry name" value="CHITINASE-RELATED"/>
    <property type="match status" value="1"/>
</dbReference>
<dbReference type="GO" id="GO:0016998">
    <property type="term" value="P:cell wall macromolecule catabolic process"/>
    <property type="evidence" value="ECO:0007669"/>
    <property type="project" value="InterPro"/>
</dbReference>
<dbReference type="InterPro" id="IPR023346">
    <property type="entry name" value="Lysozyme-like_dom_sf"/>
</dbReference>
<dbReference type="InterPro" id="IPR003610">
    <property type="entry name" value="CBM5/12"/>
</dbReference>
<organism evidence="7 8">
    <name type="scientific">Paractinoplanes abujensis</name>
    <dbReference type="NCBI Taxonomy" id="882441"/>
    <lineage>
        <taxon>Bacteria</taxon>
        <taxon>Bacillati</taxon>
        <taxon>Actinomycetota</taxon>
        <taxon>Actinomycetes</taxon>
        <taxon>Micromonosporales</taxon>
        <taxon>Micromonosporaceae</taxon>
        <taxon>Paractinoplanes</taxon>
    </lineage>
</organism>
<keyword evidence="1" id="KW-0378">Hydrolase</keyword>
<evidence type="ECO:0000259" key="6">
    <source>
        <dbReference type="SMART" id="SM00495"/>
    </source>
</evidence>
<dbReference type="SUPFAM" id="SSF51055">
    <property type="entry name" value="Carbohydrate binding domain"/>
    <property type="match status" value="1"/>
</dbReference>
<dbReference type="GO" id="GO:0030246">
    <property type="term" value="F:carbohydrate binding"/>
    <property type="evidence" value="ECO:0007669"/>
    <property type="project" value="InterPro"/>
</dbReference>
<feature type="signal peptide" evidence="5">
    <location>
        <begin position="1"/>
        <end position="32"/>
    </location>
</feature>
<keyword evidence="2" id="KW-0611">Plant defense</keyword>
<dbReference type="GO" id="GO:0006952">
    <property type="term" value="P:defense response"/>
    <property type="evidence" value="ECO:0007669"/>
    <property type="project" value="UniProtKB-KW"/>
</dbReference>
<dbReference type="Proteomes" id="UP000542742">
    <property type="component" value="Unassembled WGS sequence"/>
</dbReference>